<proteinExistence type="predicted"/>
<name>A0A563VXR3_9CYAN</name>
<reference evidence="1 2" key="1">
    <citation type="submission" date="2019-01" db="EMBL/GenBank/DDBJ databases">
        <authorList>
            <person name="Brito A."/>
        </authorList>
    </citation>
    <scope>NUCLEOTIDE SEQUENCE [LARGE SCALE GENOMIC DNA]</scope>
    <source>
        <strain evidence="1">1</strain>
    </source>
</reference>
<dbReference type="AlphaFoldDB" id="A0A563VXR3"/>
<sequence length="49" mass="5751">MNHPLDQNHIEEFNMIDLHTSVEQKNREKQELDTDLYSVGWRNGLRGAA</sequence>
<dbReference type="Proteomes" id="UP000320055">
    <property type="component" value="Unassembled WGS sequence"/>
</dbReference>
<protein>
    <submittedName>
        <fullName evidence="1">Uncharacterized protein</fullName>
    </submittedName>
</protein>
<evidence type="ECO:0000313" key="2">
    <source>
        <dbReference type="Proteomes" id="UP000320055"/>
    </source>
</evidence>
<evidence type="ECO:0000313" key="1">
    <source>
        <dbReference type="EMBL" id="VEP16244.1"/>
    </source>
</evidence>
<organism evidence="1 2">
    <name type="scientific">Hyella patelloides LEGE 07179</name>
    <dbReference type="NCBI Taxonomy" id="945734"/>
    <lineage>
        <taxon>Bacteria</taxon>
        <taxon>Bacillati</taxon>
        <taxon>Cyanobacteriota</taxon>
        <taxon>Cyanophyceae</taxon>
        <taxon>Pleurocapsales</taxon>
        <taxon>Hyellaceae</taxon>
        <taxon>Hyella</taxon>
    </lineage>
</organism>
<gene>
    <name evidence="1" type="ORF">H1P_4220004</name>
</gene>
<accession>A0A563VXR3</accession>
<dbReference type="EMBL" id="CAACVJ010000360">
    <property type="protein sequence ID" value="VEP16244.1"/>
    <property type="molecule type" value="Genomic_DNA"/>
</dbReference>
<keyword evidence="2" id="KW-1185">Reference proteome</keyword>